<dbReference type="EMBL" id="JADINH010000023">
    <property type="protein sequence ID" value="MBO8415013.1"/>
    <property type="molecule type" value="Genomic_DNA"/>
</dbReference>
<proteinExistence type="inferred from homology"/>
<dbReference type="Pfam" id="PF00528">
    <property type="entry name" value="BPD_transp_1"/>
    <property type="match status" value="1"/>
</dbReference>
<keyword evidence="5" id="KW-1003">Cell membrane</keyword>
<dbReference type="NCBIfam" id="TIGR01726">
    <property type="entry name" value="HEQRo_perm_3TM"/>
    <property type="match status" value="1"/>
</dbReference>
<feature type="transmembrane region" description="Helical" evidence="10">
    <location>
        <begin position="89"/>
        <end position="107"/>
    </location>
</feature>
<evidence type="ECO:0000256" key="4">
    <source>
        <dbReference type="ARBA" id="ARBA00022448"/>
    </source>
</evidence>
<comment type="function">
    <text evidence="1">Part of the binding-protein-dependent transport system for glutamine; probably responsible for the translocation of the substrate across the membrane.</text>
</comment>
<keyword evidence="8 10" id="KW-1133">Transmembrane helix</keyword>
<evidence type="ECO:0000313" key="13">
    <source>
        <dbReference type="Proteomes" id="UP000823631"/>
    </source>
</evidence>
<dbReference type="CDD" id="cd06261">
    <property type="entry name" value="TM_PBP2"/>
    <property type="match status" value="1"/>
</dbReference>
<keyword evidence="6 10" id="KW-0812">Transmembrane</keyword>
<comment type="similarity">
    <text evidence="3">Belongs to the binding-protein-dependent transport system permease family. HisMQ subfamily.</text>
</comment>
<dbReference type="InterPro" id="IPR035906">
    <property type="entry name" value="MetI-like_sf"/>
</dbReference>
<evidence type="ECO:0000313" key="12">
    <source>
        <dbReference type="EMBL" id="MBO8415013.1"/>
    </source>
</evidence>
<feature type="transmembrane region" description="Helical" evidence="10">
    <location>
        <begin position="20"/>
        <end position="45"/>
    </location>
</feature>
<dbReference type="GO" id="GO:0043190">
    <property type="term" value="C:ATP-binding cassette (ABC) transporter complex"/>
    <property type="evidence" value="ECO:0007669"/>
    <property type="project" value="InterPro"/>
</dbReference>
<comment type="caution">
    <text evidence="12">The sequence shown here is derived from an EMBL/GenBank/DDBJ whole genome shotgun (WGS) entry which is preliminary data.</text>
</comment>
<evidence type="ECO:0000256" key="1">
    <source>
        <dbReference type="ARBA" id="ARBA00003159"/>
    </source>
</evidence>
<feature type="domain" description="ABC transmembrane type-1" evidence="11">
    <location>
        <begin position="24"/>
        <end position="215"/>
    </location>
</feature>
<dbReference type="InterPro" id="IPR010065">
    <property type="entry name" value="AA_ABC_transptr_permease_3TM"/>
</dbReference>
<evidence type="ECO:0000259" key="11">
    <source>
        <dbReference type="PROSITE" id="PS50928"/>
    </source>
</evidence>
<dbReference type="AlphaFoldDB" id="A0A9D9GS18"/>
<dbReference type="PROSITE" id="PS50928">
    <property type="entry name" value="ABC_TM1"/>
    <property type="match status" value="1"/>
</dbReference>
<reference evidence="12" key="1">
    <citation type="submission" date="2020-10" db="EMBL/GenBank/DDBJ databases">
        <authorList>
            <person name="Gilroy R."/>
        </authorList>
    </citation>
    <scope>NUCLEOTIDE SEQUENCE</scope>
    <source>
        <strain evidence="12">17213</strain>
    </source>
</reference>
<accession>A0A9D9GS18</accession>
<dbReference type="GO" id="GO:0022857">
    <property type="term" value="F:transmembrane transporter activity"/>
    <property type="evidence" value="ECO:0007669"/>
    <property type="project" value="InterPro"/>
</dbReference>
<gene>
    <name evidence="12" type="ORF">IAB19_01365</name>
</gene>
<keyword evidence="4 10" id="KW-0813">Transport</keyword>
<evidence type="ECO:0000256" key="8">
    <source>
        <dbReference type="ARBA" id="ARBA00022989"/>
    </source>
</evidence>
<dbReference type="PANTHER" id="PTHR30614">
    <property type="entry name" value="MEMBRANE COMPONENT OF AMINO ACID ABC TRANSPORTER"/>
    <property type="match status" value="1"/>
</dbReference>
<evidence type="ECO:0000256" key="2">
    <source>
        <dbReference type="ARBA" id="ARBA00004429"/>
    </source>
</evidence>
<name>A0A9D9GS18_9GAMM</name>
<sequence length="244" mass="26784">METLISLDAWTKVWTFKSTFLLGFLTTLETALFAVMLSLCLGLLFGLMSTSGRKLPAAIARVYVEFIQNTPLLLQICFLYYAMSFSGHSISILASGIISIGVYHGAYMSEVIRAGIQSIPRGQFEAAKSQGFNYVGTMYYIILPQSIKIILPPMVNQVVNLIKNTSCLYIIGGSDLISITYSFVTGANTGGAHGPAYLVSGILFFIICFPLSMLASTWENNLKKRERLTVDKAKAQTVEAQEDL</sequence>
<dbReference type="GO" id="GO:0006865">
    <property type="term" value="P:amino acid transport"/>
    <property type="evidence" value="ECO:0007669"/>
    <property type="project" value="UniProtKB-KW"/>
</dbReference>
<dbReference type="SUPFAM" id="SSF161098">
    <property type="entry name" value="MetI-like"/>
    <property type="match status" value="1"/>
</dbReference>
<keyword evidence="9 10" id="KW-0472">Membrane</keyword>
<evidence type="ECO:0000256" key="6">
    <source>
        <dbReference type="ARBA" id="ARBA00022692"/>
    </source>
</evidence>
<comment type="subcellular location">
    <subcellularLocation>
        <location evidence="2">Cell inner membrane</location>
        <topology evidence="2">Multi-pass membrane protein</topology>
    </subcellularLocation>
    <subcellularLocation>
        <location evidence="10">Cell membrane</location>
        <topology evidence="10">Multi-pass membrane protein</topology>
    </subcellularLocation>
</comment>
<keyword evidence="7" id="KW-0029">Amino-acid transport</keyword>
<organism evidence="12 13">
    <name type="scientific">Candidatus Avisuccinivibrio stercorigallinarum</name>
    <dbReference type="NCBI Taxonomy" id="2840704"/>
    <lineage>
        <taxon>Bacteria</taxon>
        <taxon>Pseudomonadati</taxon>
        <taxon>Pseudomonadota</taxon>
        <taxon>Gammaproteobacteria</taxon>
        <taxon>Aeromonadales</taxon>
        <taxon>Succinivibrionaceae</taxon>
        <taxon>Succinivibrionaceae incertae sedis</taxon>
        <taxon>Candidatus Avisuccinivibrio</taxon>
    </lineage>
</organism>
<evidence type="ECO:0000256" key="5">
    <source>
        <dbReference type="ARBA" id="ARBA00022475"/>
    </source>
</evidence>
<dbReference type="InterPro" id="IPR000515">
    <property type="entry name" value="MetI-like"/>
</dbReference>
<dbReference type="PANTHER" id="PTHR30614:SF20">
    <property type="entry name" value="GLUTAMINE TRANSPORT SYSTEM PERMEASE PROTEIN GLNP"/>
    <property type="match status" value="1"/>
</dbReference>
<dbReference type="Gene3D" id="1.10.3720.10">
    <property type="entry name" value="MetI-like"/>
    <property type="match status" value="1"/>
</dbReference>
<dbReference type="InterPro" id="IPR043429">
    <property type="entry name" value="ArtM/GltK/GlnP/TcyL/YhdX-like"/>
</dbReference>
<feature type="transmembrane region" description="Helical" evidence="10">
    <location>
        <begin position="167"/>
        <end position="184"/>
    </location>
</feature>
<evidence type="ECO:0000256" key="7">
    <source>
        <dbReference type="ARBA" id="ARBA00022970"/>
    </source>
</evidence>
<reference evidence="12" key="2">
    <citation type="journal article" date="2021" name="PeerJ">
        <title>Extensive microbial diversity within the chicken gut microbiome revealed by metagenomics and culture.</title>
        <authorList>
            <person name="Gilroy R."/>
            <person name="Ravi A."/>
            <person name="Getino M."/>
            <person name="Pursley I."/>
            <person name="Horton D.L."/>
            <person name="Alikhan N.F."/>
            <person name="Baker D."/>
            <person name="Gharbi K."/>
            <person name="Hall N."/>
            <person name="Watson M."/>
            <person name="Adriaenssens E.M."/>
            <person name="Foster-Nyarko E."/>
            <person name="Jarju S."/>
            <person name="Secka A."/>
            <person name="Antonio M."/>
            <person name="Oren A."/>
            <person name="Chaudhuri R.R."/>
            <person name="La Ragione R."/>
            <person name="Hildebrand F."/>
            <person name="Pallen M.J."/>
        </authorList>
    </citation>
    <scope>NUCLEOTIDE SEQUENCE</scope>
    <source>
        <strain evidence="12">17213</strain>
    </source>
</reference>
<feature type="transmembrane region" description="Helical" evidence="10">
    <location>
        <begin position="196"/>
        <end position="218"/>
    </location>
</feature>
<protein>
    <submittedName>
        <fullName evidence="12">Amino acid ABC transporter permease</fullName>
    </submittedName>
</protein>
<dbReference type="Proteomes" id="UP000823631">
    <property type="component" value="Unassembled WGS sequence"/>
</dbReference>
<evidence type="ECO:0000256" key="10">
    <source>
        <dbReference type="RuleBase" id="RU363032"/>
    </source>
</evidence>
<evidence type="ECO:0000256" key="3">
    <source>
        <dbReference type="ARBA" id="ARBA00010072"/>
    </source>
</evidence>
<evidence type="ECO:0000256" key="9">
    <source>
        <dbReference type="ARBA" id="ARBA00023136"/>
    </source>
</evidence>